<feature type="binding site" evidence="9">
    <location>
        <position position="84"/>
    </location>
    <ligand>
        <name>Mg(2+)</name>
        <dbReference type="ChEBI" id="CHEBI:18420"/>
        <label>1</label>
        <note>catalytic</note>
    </ligand>
</feature>
<dbReference type="AlphaFoldDB" id="A0A917YJP8"/>
<keyword evidence="8 9" id="KW-0460">Magnesium</keyword>
<dbReference type="PRINTS" id="PR00377">
    <property type="entry name" value="IMPHPHTASES"/>
</dbReference>
<feature type="binding site" evidence="9">
    <location>
        <position position="82"/>
    </location>
    <ligand>
        <name>Mg(2+)</name>
        <dbReference type="ChEBI" id="CHEBI:18420"/>
        <label>1</label>
        <note>catalytic</note>
    </ligand>
</feature>
<evidence type="ECO:0000256" key="3">
    <source>
        <dbReference type="ARBA" id="ARBA00009759"/>
    </source>
</evidence>
<keyword evidence="6 9" id="KW-0479">Metal-binding</keyword>
<protein>
    <recommendedName>
        <fullName evidence="5">Inositol-1-monophosphatase</fullName>
        <ecNumber evidence="4">3.1.3.25</ecNumber>
    </recommendedName>
</protein>
<keyword evidence="7" id="KW-0378">Hydrolase</keyword>
<dbReference type="Proteomes" id="UP000598196">
    <property type="component" value="Unassembled WGS sequence"/>
</dbReference>
<comment type="catalytic activity">
    <reaction evidence="1">
        <text>a myo-inositol phosphate + H2O = myo-inositol + phosphate</text>
        <dbReference type="Rhea" id="RHEA:24056"/>
        <dbReference type="ChEBI" id="CHEBI:15377"/>
        <dbReference type="ChEBI" id="CHEBI:17268"/>
        <dbReference type="ChEBI" id="CHEBI:43474"/>
        <dbReference type="ChEBI" id="CHEBI:84139"/>
        <dbReference type="EC" id="3.1.3.25"/>
    </reaction>
</comment>
<evidence type="ECO:0000256" key="6">
    <source>
        <dbReference type="ARBA" id="ARBA00022723"/>
    </source>
</evidence>
<dbReference type="SUPFAM" id="SSF56655">
    <property type="entry name" value="Carbohydrate phosphatase"/>
    <property type="match status" value="1"/>
</dbReference>
<dbReference type="RefSeq" id="WP_206665027.1">
    <property type="nucleotide sequence ID" value="NZ_BMLP01000003.1"/>
</dbReference>
<dbReference type="GO" id="GO:0007165">
    <property type="term" value="P:signal transduction"/>
    <property type="evidence" value="ECO:0007669"/>
    <property type="project" value="TreeGrafter"/>
</dbReference>
<accession>A0A917YJP8</accession>
<sequence>MSDQLLRTAMAAAQVAAPELLAAFRGQMQVDYKRDRHDPVTEHDRRAEAAIRDLIFREVPDSVFVGEESGLTGSGEVQWFVDPIDGTANFARGMAFWCTSVGAVIGDRIVAGAIYDPVAGTLFAASADGGAWLNGQPLQSKAVADESEAVLICGYPVPRDFRADGRAAALEHQGQLLETVATLRRPGSAALSIAHVAAGWVDAAAGFGVNAWDVTAAILILRQAGGRYHPFGLGQRAAGDPDHQHPGYLALGTGADYPTLQRICQEISARREQSRTALHAVETAAIQS</sequence>
<dbReference type="GO" id="GO:0006020">
    <property type="term" value="P:inositol metabolic process"/>
    <property type="evidence" value="ECO:0007669"/>
    <property type="project" value="TreeGrafter"/>
</dbReference>
<name>A0A917YJP8_9RHOB</name>
<dbReference type="Gene3D" id="3.30.540.10">
    <property type="entry name" value="Fructose-1,6-Bisphosphatase, subunit A, domain 1"/>
    <property type="match status" value="1"/>
</dbReference>
<evidence type="ECO:0000256" key="1">
    <source>
        <dbReference type="ARBA" id="ARBA00001033"/>
    </source>
</evidence>
<comment type="caution">
    <text evidence="10">The sequence shown here is derived from an EMBL/GenBank/DDBJ whole genome shotgun (WGS) entry which is preliminary data.</text>
</comment>
<comment type="cofactor">
    <cofactor evidence="2 9">
        <name>Mg(2+)</name>
        <dbReference type="ChEBI" id="CHEBI:18420"/>
    </cofactor>
</comment>
<dbReference type="Gene3D" id="3.40.190.80">
    <property type="match status" value="1"/>
</dbReference>
<feature type="binding site" evidence="9">
    <location>
        <position position="67"/>
    </location>
    <ligand>
        <name>Mg(2+)</name>
        <dbReference type="ChEBI" id="CHEBI:18420"/>
        <label>1</label>
        <note>catalytic</note>
    </ligand>
</feature>
<evidence type="ECO:0000256" key="7">
    <source>
        <dbReference type="ARBA" id="ARBA00022801"/>
    </source>
</evidence>
<feature type="binding site" evidence="9">
    <location>
        <position position="213"/>
    </location>
    <ligand>
        <name>Mg(2+)</name>
        <dbReference type="ChEBI" id="CHEBI:18420"/>
        <label>1</label>
        <note>catalytic</note>
    </ligand>
</feature>
<evidence type="ECO:0000256" key="5">
    <source>
        <dbReference type="ARBA" id="ARBA00019784"/>
    </source>
</evidence>
<evidence type="ECO:0000313" key="11">
    <source>
        <dbReference type="Proteomes" id="UP000598196"/>
    </source>
</evidence>
<dbReference type="PROSITE" id="PS00629">
    <property type="entry name" value="IMP_1"/>
    <property type="match status" value="1"/>
</dbReference>
<evidence type="ECO:0000313" key="10">
    <source>
        <dbReference type="EMBL" id="GGO33010.1"/>
    </source>
</evidence>
<dbReference type="InterPro" id="IPR000760">
    <property type="entry name" value="Inositol_monophosphatase-like"/>
</dbReference>
<dbReference type="EC" id="3.1.3.25" evidence="4"/>
<evidence type="ECO:0000256" key="4">
    <source>
        <dbReference type="ARBA" id="ARBA00013106"/>
    </source>
</evidence>
<dbReference type="InterPro" id="IPR020583">
    <property type="entry name" value="Inositol_monoP_metal-BS"/>
</dbReference>
<dbReference type="EMBL" id="BMLP01000003">
    <property type="protein sequence ID" value="GGO33010.1"/>
    <property type="molecule type" value="Genomic_DNA"/>
</dbReference>
<reference evidence="10 11" key="1">
    <citation type="journal article" date="2014" name="Int. J. Syst. Evol. Microbiol.">
        <title>Complete genome sequence of Corynebacterium casei LMG S-19264T (=DSM 44701T), isolated from a smear-ripened cheese.</title>
        <authorList>
            <consortium name="US DOE Joint Genome Institute (JGI-PGF)"/>
            <person name="Walter F."/>
            <person name="Albersmeier A."/>
            <person name="Kalinowski J."/>
            <person name="Ruckert C."/>
        </authorList>
    </citation>
    <scope>NUCLEOTIDE SEQUENCE [LARGE SCALE GENOMIC DNA]</scope>
    <source>
        <strain evidence="10 11">CGMCC 1.7029</strain>
    </source>
</reference>
<dbReference type="FunFam" id="3.30.540.10:FF:000003">
    <property type="entry name" value="Inositol-1-monophosphatase"/>
    <property type="match status" value="1"/>
</dbReference>
<dbReference type="GO" id="GO:0046872">
    <property type="term" value="F:metal ion binding"/>
    <property type="evidence" value="ECO:0007669"/>
    <property type="project" value="UniProtKB-KW"/>
</dbReference>
<comment type="similarity">
    <text evidence="3">Belongs to the inositol monophosphatase superfamily.</text>
</comment>
<dbReference type="Pfam" id="PF00459">
    <property type="entry name" value="Inositol_P"/>
    <property type="match status" value="1"/>
</dbReference>
<evidence type="ECO:0000256" key="9">
    <source>
        <dbReference type="PIRSR" id="PIRSR600760-2"/>
    </source>
</evidence>
<dbReference type="PANTHER" id="PTHR20854">
    <property type="entry name" value="INOSITOL MONOPHOSPHATASE"/>
    <property type="match status" value="1"/>
</dbReference>
<evidence type="ECO:0000256" key="8">
    <source>
        <dbReference type="ARBA" id="ARBA00022842"/>
    </source>
</evidence>
<organism evidence="10 11">
    <name type="scientific">Gemmobacter aquaticus</name>
    <dbReference type="NCBI Taxonomy" id="490185"/>
    <lineage>
        <taxon>Bacteria</taxon>
        <taxon>Pseudomonadati</taxon>
        <taxon>Pseudomonadota</taxon>
        <taxon>Alphaproteobacteria</taxon>
        <taxon>Rhodobacterales</taxon>
        <taxon>Paracoccaceae</taxon>
        <taxon>Gemmobacter</taxon>
    </lineage>
</organism>
<dbReference type="GO" id="GO:0008934">
    <property type="term" value="F:inositol monophosphate 1-phosphatase activity"/>
    <property type="evidence" value="ECO:0007669"/>
    <property type="project" value="TreeGrafter"/>
</dbReference>
<evidence type="ECO:0000256" key="2">
    <source>
        <dbReference type="ARBA" id="ARBA00001946"/>
    </source>
</evidence>
<keyword evidence="11" id="KW-1185">Reference proteome</keyword>
<feature type="binding site" evidence="9">
    <location>
        <position position="85"/>
    </location>
    <ligand>
        <name>Mg(2+)</name>
        <dbReference type="ChEBI" id="CHEBI:18420"/>
        <label>1</label>
        <note>catalytic</note>
    </ligand>
</feature>
<gene>
    <name evidence="10" type="ORF">GCM10010991_21680</name>
</gene>
<dbReference type="PANTHER" id="PTHR20854:SF4">
    <property type="entry name" value="INOSITOL-1-MONOPHOSPHATASE-RELATED"/>
    <property type="match status" value="1"/>
</dbReference>
<proteinExistence type="inferred from homology"/>